<dbReference type="AlphaFoldDB" id="A0A0V1BLG0"/>
<sequence>MKIFHFSKKQGYSLCCFCDFRRRFWKVLRQINPYVSNKWPLKLPCAYLNTQESRHTGTPLKWNKGDFFAIIMRRFWKVLRQINPYVSNKWNRKLPSAFFNTIE</sequence>
<protein>
    <submittedName>
        <fullName evidence="1">Uncharacterized protein</fullName>
    </submittedName>
</protein>
<feature type="non-terminal residue" evidence="1">
    <location>
        <position position="103"/>
    </location>
</feature>
<keyword evidence="2" id="KW-1185">Reference proteome</keyword>
<name>A0A0V1BLG0_TRISP</name>
<evidence type="ECO:0000313" key="1">
    <source>
        <dbReference type="EMBL" id="KRY37615.1"/>
    </source>
</evidence>
<dbReference type="InParanoid" id="A0A0V1BLG0"/>
<dbReference type="EMBL" id="JYDH01000032">
    <property type="protein sequence ID" value="KRY37615.1"/>
    <property type="molecule type" value="Genomic_DNA"/>
</dbReference>
<evidence type="ECO:0000313" key="2">
    <source>
        <dbReference type="Proteomes" id="UP000054776"/>
    </source>
</evidence>
<accession>A0A0V1BLG0</accession>
<dbReference type="Proteomes" id="UP000054776">
    <property type="component" value="Unassembled WGS sequence"/>
</dbReference>
<reference evidence="1 2" key="1">
    <citation type="submission" date="2015-01" db="EMBL/GenBank/DDBJ databases">
        <title>Evolution of Trichinella species and genotypes.</title>
        <authorList>
            <person name="Korhonen P.K."/>
            <person name="Edoardo P."/>
            <person name="Giuseppe L.R."/>
            <person name="Gasser R.B."/>
        </authorList>
    </citation>
    <scope>NUCLEOTIDE SEQUENCE [LARGE SCALE GENOMIC DNA]</scope>
    <source>
        <strain evidence="1">ISS3</strain>
    </source>
</reference>
<dbReference type="OrthoDB" id="5925482at2759"/>
<organism evidence="1 2">
    <name type="scientific">Trichinella spiralis</name>
    <name type="common">Trichina worm</name>
    <dbReference type="NCBI Taxonomy" id="6334"/>
    <lineage>
        <taxon>Eukaryota</taxon>
        <taxon>Metazoa</taxon>
        <taxon>Ecdysozoa</taxon>
        <taxon>Nematoda</taxon>
        <taxon>Enoplea</taxon>
        <taxon>Dorylaimia</taxon>
        <taxon>Trichinellida</taxon>
        <taxon>Trichinellidae</taxon>
        <taxon>Trichinella</taxon>
    </lineage>
</organism>
<comment type="caution">
    <text evidence="1">The sequence shown here is derived from an EMBL/GenBank/DDBJ whole genome shotgun (WGS) entry which is preliminary data.</text>
</comment>
<proteinExistence type="predicted"/>
<gene>
    <name evidence="1" type="ORF">T01_8672</name>
</gene>